<keyword evidence="3" id="KW-0862">Zinc</keyword>
<dbReference type="Pfam" id="PF00628">
    <property type="entry name" value="PHD"/>
    <property type="match status" value="1"/>
</dbReference>
<feature type="region of interest" description="Disordered" evidence="6">
    <location>
        <begin position="1476"/>
        <end position="1551"/>
    </location>
</feature>
<dbReference type="InterPro" id="IPR036575">
    <property type="entry name" value="TFIIS_cen_dom_sf"/>
</dbReference>
<feature type="compositionally biased region" description="Low complexity" evidence="6">
    <location>
        <begin position="525"/>
        <end position="543"/>
    </location>
</feature>
<feature type="region of interest" description="Disordered" evidence="6">
    <location>
        <begin position="891"/>
        <end position="910"/>
    </location>
</feature>
<dbReference type="InterPro" id="IPR019786">
    <property type="entry name" value="Zinc_finger_PHD-type_CS"/>
</dbReference>
<feature type="compositionally biased region" description="Basic and acidic residues" evidence="6">
    <location>
        <begin position="797"/>
        <end position="811"/>
    </location>
</feature>
<dbReference type="SUPFAM" id="SSF57903">
    <property type="entry name" value="FYVE/PHD zinc finger"/>
    <property type="match status" value="1"/>
</dbReference>
<feature type="compositionally biased region" description="Acidic residues" evidence="6">
    <location>
        <begin position="343"/>
        <end position="353"/>
    </location>
</feature>
<feature type="compositionally biased region" description="Basic and acidic residues" evidence="6">
    <location>
        <begin position="2287"/>
        <end position="2301"/>
    </location>
</feature>
<feature type="compositionally biased region" description="Basic and acidic residues" evidence="6">
    <location>
        <begin position="2909"/>
        <end position="2929"/>
    </location>
</feature>
<feature type="compositionally biased region" description="Polar residues" evidence="6">
    <location>
        <begin position="125"/>
        <end position="135"/>
    </location>
</feature>
<feature type="compositionally biased region" description="Low complexity" evidence="6">
    <location>
        <begin position="1678"/>
        <end position="1692"/>
    </location>
</feature>
<accession>A0A3Q4I4I3</accession>
<dbReference type="Ensembl" id="ENSNBRT00000030458.1">
    <property type="protein sequence ID" value="ENSNBRP00000029696.1"/>
    <property type="gene ID" value="ENSNBRG00000022599.1"/>
</dbReference>
<dbReference type="PROSITE" id="PS50016">
    <property type="entry name" value="ZF_PHD_2"/>
    <property type="match status" value="1"/>
</dbReference>
<feature type="compositionally biased region" description="Basic and acidic residues" evidence="6">
    <location>
        <begin position="2237"/>
        <end position="2247"/>
    </location>
</feature>
<feature type="region of interest" description="Disordered" evidence="6">
    <location>
        <begin position="182"/>
        <end position="206"/>
    </location>
</feature>
<feature type="compositionally biased region" description="Low complexity" evidence="6">
    <location>
        <begin position="1162"/>
        <end position="1189"/>
    </location>
</feature>
<feature type="compositionally biased region" description="Basic residues" evidence="6">
    <location>
        <begin position="1596"/>
        <end position="1609"/>
    </location>
</feature>
<feature type="region of interest" description="Disordered" evidence="6">
    <location>
        <begin position="710"/>
        <end position="733"/>
    </location>
</feature>
<dbReference type="InterPro" id="IPR001965">
    <property type="entry name" value="Znf_PHD"/>
</dbReference>
<dbReference type="PANTHER" id="PTHR11477">
    <property type="entry name" value="TRANSCRIPTION FACTOR S-II ZINC FINGER DOMAIN-CONTAINING PROTEIN"/>
    <property type="match status" value="1"/>
</dbReference>
<feature type="region of interest" description="Disordered" evidence="6">
    <location>
        <begin position="2714"/>
        <end position="3095"/>
    </location>
</feature>
<feature type="compositionally biased region" description="Basic and acidic residues" evidence="6">
    <location>
        <begin position="2877"/>
        <end position="2890"/>
    </location>
</feature>
<dbReference type="InterPro" id="IPR013083">
    <property type="entry name" value="Znf_RING/FYVE/PHD"/>
</dbReference>
<feature type="compositionally biased region" description="Basic and acidic residues" evidence="6">
    <location>
        <begin position="2419"/>
        <end position="2440"/>
    </location>
</feature>
<dbReference type="Gene3D" id="1.10.472.30">
    <property type="entry name" value="Transcription elongation factor S-II, central domain"/>
    <property type="match status" value="1"/>
</dbReference>
<feature type="region of interest" description="Disordered" evidence="6">
    <location>
        <begin position="1355"/>
        <end position="1379"/>
    </location>
</feature>
<evidence type="ECO:0000259" key="7">
    <source>
        <dbReference type="PROSITE" id="PS50016"/>
    </source>
</evidence>
<dbReference type="Pfam" id="PF07744">
    <property type="entry name" value="SPOC"/>
    <property type="match status" value="1"/>
</dbReference>
<feature type="compositionally biased region" description="Basic and acidic residues" evidence="6">
    <location>
        <begin position="136"/>
        <end position="152"/>
    </location>
</feature>
<keyword evidence="10" id="KW-1185">Reference proteome</keyword>
<dbReference type="SMART" id="SM00249">
    <property type="entry name" value="PHD"/>
    <property type="match status" value="1"/>
</dbReference>
<protein>
    <submittedName>
        <fullName evidence="9">Uncharacterized LOC102787671</fullName>
    </submittedName>
</protein>
<organism evidence="9 10">
    <name type="scientific">Neolamprologus brichardi</name>
    <name type="common">Fairy cichlid</name>
    <name type="synonym">Lamprologus brichardi</name>
    <dbReference type="NCBI Taxonomy" id="32507"/>
    <lineage>
        <taxon>Eukaryota</taxon>
        <taxon>Metazoa</taxon>
        <taxon>Chordata</taxon>
        <taxon>Craniata</taxon>
        <taxon>Vertebrata</taxon>
        <taxon>Euteleostomi</taxon>
        <taxon>Actinopterygii</taxon>
        <taxon>Neopterygii</taxon>
        <taxon>Teleostei</taxon>
        <taxon>Neoteleostei</taxon>
        <taxon>Acanthomorphata</taxon>
        <taxon>Ovalentaria</taxon>
        <taxon>Cichlomorphae</taxon>
        <taxon>Cichliformes</taxon>
        <taxon>Cichlidae</taxon>
        <taxon>African cichlids</taxon>
        <taxon>Pseudocrenilabrinae</taxon>
        <taxon>Lamprologini</taxon>
        <taxon>Neolamprologus</taxon>
    </lineage>
</organism>
<feature type="region of interest" description="Disordered" evidence="6">
    <location>
        <begin position="463"/>
        <end position="548"/>
    </location>
</feature>
<feature type="compositionally biased region" description="Low complexity" evidence="6">
    <location>
        <begin position="564"/>
        <end position="574"/>
    </location>
</feature>
<feature type="coiled-coil region" evidence="5">
    <location>
        <begin position="1403"/>
        <end position="1440"/>
    </location>
</feature>
<dbReference type="InterPro" id="IPR012921">
    <property type="entry name" value="SPOC_C"/>
</dbReference>
<feature type="compositionally biased region" description="Basic residues" evidence="6">
    <location>
        <begin position="2654"/>
        <end position="2664"/>
    </location>
</feature>
<feature type="compositionally biased region" description="Basic and acidic residues" evidence="6">
    <location>
        <begin position="2675"/>
        <end position="2698"/>
    </location>
</feature>
<evidence type="ECO:0000256" key="2">
    <source>
        <dbReference type="ARBA" id="ARBA00022771"/>
    </source>
</evidence>
<dbReference type="GO" id="GO:0006351">
    <property type="term" value="P:DNA-templated transcription"/>
    <property type="evidence" value="ECO:0007669"/>
    <property type="project" value="InterPro"/>
</dbReference>
<dbReference type="Gene3D" id="3.30.40.10">
    <property type="entry name" value="Zinc/RING finger domain, C3HC4 (zinc finger)"/>
    <property type="match status" value="1"/>
</dbReference>
<dbReference type="PROSITE" id="PS01359">
    <property type="entry name" value="ZF_PHD_1"/>
    <property type="match status" value="1"/>
</dbReference>
<feature type="compositionally biased region" description="Basic and acidic residues" evidence="6">
    <location>
        <begin position="2802"/>
        <end position="2827"/>
    </location>
</feature>
<feature type="compositionally biased region" description="Basic and acidic residues" evidence="6">
    <location>
        <begin position="2639"/>
        <end position="2648"/>
    </location>
</feature>
<feature type="compositionally biased region" description="Low complexity" evidence="6">
    <location>
        <begin position="858"/>
        <end position="868"/>
    </location>
</feature>
<feature type="compositionally biased region" description="Basic and acidic residues" evidence="6">
    <location>
        <begin position="1830"/>
        <end position="1845"/>
    </location>
</feature>
<feature type="compositionally biased region" description="Polar residues" evidence="6">
    <location>
        <begin position="1491"/>
        <end position="1502"/>
    </location>
</feature>
<evidence type="ECO:0000313" key="10">
    <source>
        <dbReference type="Proteomes" id="UP000261580"/>
    </source>
</evidence>
<evidence type="ECO:0000256" key="6">
    <source>
        <dbReference type="SAM" id="MobiDB-lite"/>
    </source>
</evidence>
<feature type="domain" description="PHD-type" evidence="7">
    <location>
        <begin position="220"/>
        <end position="271"/>
    </location>
</feature>
<feature type="compositionally biased region" description="Basic and acidic residues" evidence="6">
    <location>
        <begin position="2143"/>
        <end position="2156"/>
    </location>
</feature>
<dbReference type="InterPro" id="IPR011011">
    <property type="entry name" value="Znf_FYVE_PHD"/>
</dbReference>
<keyword evidence="2 4" id="KW-0863">Zinc-finger</keyword>
<feature type="compositionally biased region" description="Basic and acidic residues" evidence="6">
    <location>
        <begin position="2216"/>
        <end position="2228"/>
    </location>
</feature>
<feature type="compositionally biased region" description="Polar residues" evidence="6">
    <location>
        <begin position="487"/>
        <end position="498"/>
    </location>
</feature>
<feature type="region of interest" description="Disordered" evidence="6">
    <location>
        <begin position="393"/>
        <end position="417"/>
    </location>
</feature>
<feature type="compositionally biased region" description="Low complexity" evidence="6">
    <location>
        <begin position="893"/>
        <end position="909"/>
    </location>
</feature>
<evidence type="ECO:0000256" key="5">
    <source>
        <dbReference type="SAM" id="Coils"/>
    </source>
</evidence>
<dbReference type="Pfam" id="PF07500">
    <property type="entry name" value="TFIIS_M"/>
    <property type="match status" value="1"/>
</dbReference>
<evidence type="ECO:0000256" key="3">
    <source>
        <dbReference type="ARBA" id="ARBA00022833"/>
    </source>
</evidence>
<dbReference type="SUPFAM" id="SSF46942">
    <property type="entry name" value="Elongation factor TFIIS domain 2"/>
    <property type="match status" value="1"/>
</dbReference>
<dbReference type="InterPro" id="IPR003618">
    <property type="entry name" value="TFIIS_cen_dom"/>
</dbReference>
<evidence type="ECO:0000256" key="1">
    <source>
        <dbReference type="ARBA" id="ARBA00022723"/>
    </source>
</evidence>
<feature type="domain" description="TFIIS central" evidence="8">
    <location>
        <begin position="618"/>
        <end position="710"/>
    </location>
</feature>
<reference evidence="9" key="1">
    <citation type="submission" date="2025-08" db="UniProtKB">
        <authorList>
            <consortium name="Ensembl"/>
        </authorList>
    </citation>
    <scope>IDENTIFICATION</scope>
</reference>
<dbReference type="GO" id="GO:0005634">
    <property type="term" value="C:nucleus"/>
    <property type="evidence" value="ECO:0007669"/>
    <property type="project" value="TreeGrafter"/>
</dbReference>
<name>A0A3Q4I4I3_NEOBR</name>
<dbReference type="GO" id="GO:0008270">
    <property type="term" value="F:zinc ion binding"/>
    <property type="evidence" value="ECO:0007669"/>
    <property type="project" value="UniProtKB-KW"/>
</dbReference>
<feature type="region of interest" description="Disordered" evidence="6">
    <location>
        <begin position="1579"/>
        <end position="1741"/>
    </location>
</feature>
<feature type="compositionally biased region" description="Polar residues" evidence="6">
    <location>
        <begin position="1711"/>
        <end position="1730"/>
    </location>
</feature>
<dbReference type="PANTHER" id="PTHR11477:SF13">
    <property type="entry name" value="DEATH-INDUCER OBLITERATOR 1"/>
    <property type="match status" value="1"/>
</dbReference>
<feature type="compositionally biased region" description="Basic and acidic residues" evidence="6">
    <location>
        <begin position="1731"/>
        <end position="1741"/>
    </location>
</feature>
<feature type="compositionally biased region" description="Basic residues" evidence="6">
    <location>
        <begin position="1622"/>
        <end position="1639"/>
    </location>
</feature>
<feature type="region of interest" description="Disordered" evidence="6">
    <location>
        <begin position="1805"/>
        <end position="1845"/>
    </location>
</feature>
<evidence type="ECO:0000313" key="9">
    <source>
        <dbReference type="Ensembl" id="ENSNBRP00000029696.1"/>
    </source>
</evidence>
<feature type="region of interest" description="Disordered" evidence="6">
    <location>
        <begin position="564"/>
        <end position="621"/>
    </location>
</feature>
<feature type="compositionally biased region" description="Basic and acidic residues" evidence="6">
    <location>
        <begin position="1522"/>
        <end position="1537"/>
    </location>
</feature>
<feature type="region of interest" description="Disordered" evidence="6">
    <location>
        <begin position="849"/>
        <end position="868"/>
    </location>
</feature>
<feature type="compositionally biased region" description="Basic residues" evidence="6">
    <location>
        <begin position="1659"/>
        <end position="1677"/>
    </location>
</feature>
<feature type="region of interest" description="Disordered" evidence="6">
    <location>
        <begin position="2192"/>
        <end position="2698"/>
    </location>
</feature>
<feature type="compositionally biased region" description="Polar residues" evidence="6">
    <location>
        <begin position="575"/>
        <end position="596"/>
    </location>
</feature>
<feature type="compositionally biased region" description="Basic and acidic residues" evidence="6">
    <location>
        <begin position="2349"/>
        <end position="2365"/>
    </location>
</feature>
<evidence type="ECO:0000259" key="8">
    <source>
        <dbReference type="PROSITE" id="PS51321"/>
    </source>
</evidence>
<reference evidence="9" key="2">
    <citation type="submission" date="2025-09" db="UniProtKB">
        <authorList>
            <consortium name="Ensembl"/>
        </authorList>
    </citation>
    <scope>IDENTIFICATION</scope>
</reference>
<dbReference type="Proteomes" id="UP000261580">
    <property type="component" value="Unassembled WGS sequence"/>
</dbReference>
<feature type="region of interest" description="Disordered" evidence="6">
    <location>
        <begin position="783"/>
        <end position="836"/>
    </location>
</feature>
<feature type="region of interest" description="Disordered" evidence="6">
    <location>
        <begin position="80"/>
        <end position="152"/>
    </location>
</feature>
<feature type="compositionally biased region" description="Low complexity" evidence="6">
    <location>
        <begin position="606"/>
        <end position="618"/>
    </location>
</feature>
<feature type="compositionally biased region" description="Polar residues" evidence="6">
    <location>
        <begin position="2956"/>
        <end position="2968"/>
    </location>
</feature>
<feature type="compositionally biased region" description="Basic and acidic residues" evidence="6">
    <location>
        <begin position="719"/>
        <end position="729"/>
    </location>
</feature>
<proteinExistence type="predicted"/>
<feature type="compositionally biased region" description="Basic and acidic residues" evidence="6">
    <location>
        <begin position="1640"/>
        <end position="1658"/>
    </location>
</feature>
<feature type="region of interest" description="Disordered" evidence="6">
    <location>
        <begin position="325"/>
        <end position="355"/>
    </location>
</feature>
<feature type="compositionally biased region" description="Basic and acidic residues" evidence="6">
    <location>
        <begin position="2583"/>
        <end position="2629"/>
    </location>
</feature>
<dbReference type="PROSITE" id="PS51321">
    <property type="entry name" value="TFIIS_CENTRAL"/>
    <property type="match status" value="1"/>
</dbReference>
<dbReference type="CDD" id="cd15552">
    <property type="entry name" value="PHD_PHF3_like"/>
    <property type="match status" value="1"/>
</dbReference>
<feature type="compositionally biased region" description="Basic and acidic residues" evidence="6">
    <location>
        <begin position="3010"/>
        <end position="3027"/>
    </location>
</feature>
<dbReference type="InterPro" id="IPR019787">
    <property type="entry name" value="Znf_PHD-finger"/>
</dbReference>
<evidence type="ECO:0000256" key="4">
    <source>
        <dbReference type="PROSITE-ProRule" id="PRU00146"/>
    </source>
</evidence>
<keyword evidence="5" id="KW-0175">Coiled coil</keyword>
<feature type="compositionally biased region" description="Basic and acidic residues" evidence="6">
    <location>
        <begin position="2065"/>
        <end position="2086"/>
    </location>
</feature>
<feature type="compositionally biased region" description="Low complexity" evidence="6">
    <location>
        <begin position="94"/>
        <end position="116"/>
    </location>
</feature>
<dbReference type="SMART" id="SM00510">
    <property type="entry name" value="TFS2M"/>
    <property type="match status" value="1"/>
</dbReference>
<dbReference type="Bgee" id="ENSNBRG00000022599">
    <property type="expression patterns" value="Expressed in blood and 5 other cell types or tissues"/>
</dbReference>
<dbReference type="GeneTree" id="ENSGT00940000155532"/>
<sequence length="3095" mass="340653">MIIIIQVQSACQLPKGEKWVLLLFFVKSISFCLSADERQMPSEEAESSVRPTLSQVRKSWGFRRTTIARREFMEEVGDLTNSPPIVRRGRNRRTNQTAAQTATETPTTQKATRTARSVIDELQWSAPSSPVSENSKTVEKETDPQSPPEKEGSAALFDTALSPAQQSNSDCMIIDSDFDQIPELTPGQFDEVPEEEEKKDAKNTEEFSRISHNEGYDSNALFCICRQKQDKRFMICCDSCQEWFHGECVGVSETQGRQSMQEYVCPPCTIKKQSQSESHPQPDPELSFPECLTQSPAVEEAQEDHLLSGFKMNICFQQTVLVEEETEEEEQEQAIEARPDPDAQPEAEPEPEMDSSLPLCIGPGCSKQALPDSVYCGNDCILQHAAVTMKTLSGPKVPKSKGRAQRKASMSRPPAKVRKISLQTEKSIEIYLIDCSEKFLHIYRMASCAFFFLTANKDSEQVEAEKEAVSPSAQSPEDPSLDASLLSKPTTEAAQPQSHCEEGAKETVNSDLPKHQSSESDPLITSAPEKSSPTPATSSPTTSARRHHETGALMITKTTYVIPKKQSGSQSPSSHTLVSASCQKPSSAPTPLNETRNLPVPPAPSAPSSRPSQPNNQVRQSIQRSLTSILFKRVCECEDLEMSESEAAKLVASIEMEMFDIFRNTDSKYMNKYRTIMFNLKDPRNKGLLYCVVHGDINPFRLVRMSQKDMQATKAPEPSVKETTVEQKRSLPALAVKPRASQTSLANAVPDVLACMLKDTTSEHKTHLFDLKCKICTGQMQPMDEEEPAKKKSKLSVSRDKHEPSWRKSAGDDSPLLAPPDSPDMDSPASNLLDPSSHFNIDSAALTIVESPSPASPTPDTSKATAPKRPYIPVLVPPVSMVTITQGRDPRTANRFSASSSSTFGPSNTTHKRAAPYALVKENIASNVASSLPPTKTVPKSILMKPSSTADPRLYGPPDGETTQFLAKQEILWKGFLNMLTVAKFVTKGYLVSGSAENLKADLPDTIQIGGRIMPQTVWDYVAKLKTSVTKELCVIRFHPATEEEEVAYVSLFSYFSSRGRFGVVANSSRSIKDVYLVPLSAKEPIPSMLQPLEGPGLERNRPNLLLGLAIVQKVKRPGSLPQEMEDKRPKVHMSKDPMWIPKPPVLYGSDKLEIFQPYDPETPASTTPPGSPSCPGSPTDSSSSGSVTIPSLLTSVKAAPSVSTSATIAATQSTFNSSSDKNPITASSDKTPLQTILSTLFRGNQADSTVSDGRSTKTTVTAKKNPVLSGSVVDPIVQQYGHKTKAKEIEDENDFDRPYDPEEEYDPAMGYATVAPQTTEKIKADAPALSSFVEDDVAYDPEDDTIFEDIQSNTPVAKPPVTTQTFDSPSCPATVSTSSPAQTSAAVAVMPHLPTGTVVVSAATLSEQQRMLEELNKQIEEQKRQLKEQEEALRQQREAVGMFMAHFSVSDSLMSPPQKSLPLNQLSSLQKGIITTESKSSETTDKATPLTETVDNSNLDSQAVKVEDATPVKNLGNDTDGVAKQDETQKGVESDKYSSAGEIEDSDVAYDPEDESLFNEIQDDVFKGGTVTTIDSLSRARYGGSHKGMSPNSYHSRKRRSSPKKRSHRERDRYRSPSRQSQHRSRSRSRRRREKDRHRKSERDRSRHRVRDPSERQGRHRKDHTTRRHSLGRRRSPSSSTKTESVSVSPKLNRGPLPQVPEKSKHASVPCSSLDSAGQFEESNISHVTIKSDPDGQKSECNHVEISEKHSHEPLCNVKLEISEPPKFQELQKISLSDHDMTQQNKLYKQDNLFHSKLDSTIPLREIDPPIRDSPQSPDPEPQFVKPSSIEKNDSVKTDEVSDSREDIRVFENNCLPICGQAIVSVGDVISNIKSMDFRALNLKAFGAKGQGLTETHNETLADNPCFKHSETKGQEGGYSNPSTILGMREQGIQHQNTVITGSWPALRDSEMRSEAQDSNNAGVPFISGVNPEIKCPSSDVRQNIVPTVTNLYMGEASLQRKRQVNIMKGPLSDRSAPGNVGTGPRDSLSAVYHLNTDMKGLFEVNERNQNVSCVQEGLQCPKTNEHRSEPENTDISKDVKKMETKQSFGGPQVEAMAPDSSGGGRGQKDKDEGQIFRSDVSSGMRESSPLFMGLGRPPRQSRHDGSMAFEERCPRKSTLQPHGTNADFGKLGGSHADAVNSNMLNSDWRGQGLRDQGNQNKHISAPDWNGPGSDIRDHWRGSDSVREAPLVQDEWSVHLSDRRGSNMESQGPYTGGSGGPEFGQPGAEMRGPNMQYPKLNSGGPEDSHLMEGGLERIDPIIDNQGPDLGIPGASDFVGPEPKRRSVAMEVAGPDRRGPVGPHFRGLGPEKKGPHMEQKVHDIRGPGGSDFRGTWGERMGLDMAGPGSDSRGPGIERRNSMEDPGTNRRGPGCPEFKVPGHERESMSIKGPGHENRRPGGPDISRLGSDCRGLAMGPGRVSQGPDFSGPIHEIPHFPMHSQEPERRGPGEINTSGQGPDRRGSHIGVAGPERIGPGVGDLGPHNRGRGGPHFRGRGKEVGYQNMEIPGPHRRGPEFGAQRVERPGSGVDPGPDRITLIGPDYSEKRYPDMEGSRPGWRKSDGPDFRVPSYKHESSNTEDPRHGGRDDWVACEPIQENPDYHAPEPDRLGQSFRGRRPMRKNIRRPGPGFWGSAPERRGPDTEEQRSDERRTNIEFLGQDRECSVDDWETYASRGFGSIQEGQDEQDQEDINQGLFSEWRGPESSGPGPMQNRPSMLFQGPVRGRRHNWNAPGCRSAGPVEENPDMVCPGPSRGGHGNDWTELDREGAGEFFTGERDLDNRGQDRKAGPGSHMHNHPDIGNDWRLPSVRGKMRGPNIEGRGALRGGPGLMNSCLNRRQFEMEGPDRRPPAGRDLGPPGPANRNLSIEAPRCDGRFSDSGDLRSERHNVEPENPEPGRQGFDFRRESRGPKMRSLGPNKTDSRGPSPQRSDFRNGPGRWDDNTRSESDPNNDMQVSDIRGAGYVSRGPNIRGRDPRQRDQTPINERRGPRPIARFQSPGDPHLAQFNRPRGPGPNSGGKPFPGFENPQNQQAIRPQRHRGALLPTPKEGLIRFPKI</sequence>
<feature type="compositionally biased region" description="Basic and acidic residues" evidence="6">
    <location>
        <begin position="196"/>
        <end position="206"/>
    </location>
</feature>
<feature type="region of interest" description="Disordered" evidence="6">
    <location>
        <begin position="2063"/>
        <end position="2163"/>
    </location>
</feature>
<keyword evidence="1" id="KW-0479">Metal-binding</keyword>
<feature type="compositionally biased region" description="Basic residues" evidence="6">
    <location>
        <begin position="2525"/>
        <end position="2535"/>
    </location>
</feature>
<feature type="region of interest" description="Disordered" evidence="6">
    <location>
        <begin position="1157"/>
        <end position="1189"/>
    </location>
</feature>
<feature type="compositionally biased region" description="Basic and acidic residues" evidence="6">
    <location>
        <begin position="2977"/>
        <end position="2986"/>
    </location>
</feature>